<evidence type="ECO:0000313" key="1">
    <source>
        <dbReference type="EMBL" id="MBK8573440.1"/>
    </source>
</evidence>
<proteinExistence type="predicted"/>
<evidence type="ECO:0000313" key="2">
    <source>
        <dbReference type="Proteomes" id="UP000709959"/>
    </source>
</evidence>
<protein>
    <submittedName>
        <fullName evidence="1">Uncharacterized protein</fullName>
    </submittedName>
</protein>
<dbReference type="Proteomes" id="UP000709959">
    <property type="component" value="Unassembled WGS sequence"/>
</dbReference>
<organism evidence="1 2">
    <name type="scientific">Candidatus Geothrix odensensis</name>
    <dbReference type="NCBI Taxonomy" id="2954440"/>
    <lineage>
        <taxon>Bacteria</taxon>
        <taxon>Pseudomonadati</taxon>
        <taxon>Acidobacteriota</taxon>
        <taxon>Holophagae</taxon>
        <taxon>Holophagales</taxon>
        <taxon>Holophagaceae</taxon>
        <taxon>Geothrix</taxon>
    </lineage>
</organism>
<accession>A0A936K7R1</accession>
<reference evidence="1 2" key="1">
    <citation type="submission" date="2020-10" db="EMBL/GenBank/DDBJ databases">
        <title>Connecting structure to function with the recovery of over 1000 high-quality activated sludge metagenome-assembled genomes encoding full-length rRNA genes using long-read sequencing.</title>
        <authorList>
            <person name="Singleton C.M."/>
            <person name="Petriglieri F."/>
            <person name="Kristensen J.M."/>
            <person name="Kirkegaard R.H."/>
            <person name="Michaelsen T.Y."/>
            <person name="Andersen M.H."/>
            <person name="Karst S.M."/>
            <person name="Dueholm M.S."/>
            <person name="Nielsen P.H."/>
            <person name="Albertsen M."/>
        </authorList>
    </citation>
    <scope>NUCLEOTIDE SEQUENCE [LARGE SCALE GENOMIC DNA]</scope>
    <source>
        <strain evidence="1">OdNE_18-Q3-R46-58_MAXAC.008</strain>
    </source>
</reference>
<dbReference type="AlphaFoldDB" id="A0A936K7R1"/>
<gene>
    <name evidence="1" type="ORF">IPN91_12545</name>
</gene>
<sequence length="70" mass="8001">MWVRTQTAELVNLMFIRTLRIEEGVVVARNCDEHYTLFKGDPEACKAALAHIVDGLTTHTPFVDMKIMRP</sequence>
<comment type="caution">
    <text evidence="1">The sequence shown here is derived from an EMBL/GenBank/DDBJ whole genome shotgun (WGS) entry which is preliminary data.</text>
</comment>
<dbReference type="EMBL" id="JADKCH010000018">
    <property type="protein sequence ID" value="MBK8573440.1"/>
    <property type="molecule type" value="Genomic_DNA"/>
</dbReference>
<name>A0A936K7R1_9BACT</name>